<dbReference type="OrthoDB" id="9807047at2"/>
<dbReference type="PROSITE" id="PS50928">
    <property type="entry name" value="ABC_TM1"/>
    <property type="match status" value="1"/>
</dbReference>
<dbReference type="AlphaFoldDB" id="A0A3N1KP65"/>
<dbReference type="EMBL" id="RJKX01000016">
    <property type="protein sequence ID" value="ROP83513.1"/>
    <property type="molecule type" value="Genomic_DNA"/>
</dbReference>
<accession>A0A3N1KP65</accession>
<name>A0A3N1KP65_9PROT</name>
<feature type="transmembrane region" description="Helical" evidence="8">
    <location>
        <begin position="72"/>
        <end position="96"/>
    </location>
</feature>
<evidence type="ECO:0000313" key="11">
    <source>
        <dbReference type="Proteomes" id="UP000278222"/>
    </source>
</evidence>
<keyword evidence="6 8" id="KW-1133">Transmembrane helix</keyword>
<dbReference type="GO" id="GO:0005886">
    <property type="term" value="C:plasma membrane"/>
    <property type="evidence" value="ECO:0007669"/>
    <property type="project" value="UniProtKB-SubCell"/>
</dbReference>
<reference evidence="10 11" key="1">
    <citation type="submission" date="2018-11" db="EMBL/GenBank/DDBJ databases">
        <title>Genomic Encyclopedia of Type Strains, Phase IV (KMG-IV): sequencing the most valuable type-strain genomes for metagenomic binning, comparative biology and taxonomic classification.</title>
        <authorList>
            <person name="Goeker M."/>
        </authorList>
    </citation>
    <scope>NUCLEOTIDE SEQUENCE [LARGE SCALE GENOMIC DNA]</scope>
    <source>
        <strain evidence="10 11">DSM 5900</strain>
    </source>
</reference>
<feature type="domain" description="ABC transmembrane type-1" evidence="9">
    <location>
        <begin position="72"/>
        <end position="285"/>
    </location>
</feature>
<dbReference type="CDD" id="cd06261">
    <property type="entry name" value="TM_PBP2"/>
    <property type="match status" value="1"/>
</dbReference>
<feature type="transmembrane region" description="Helical" evidence="8">
    <location>
        <begin position="108"/>
        <end position="131"/>
    </location>
</feature>
<dbReference type="SUPFAM" id="SSF161098">
    <property type="entry name" value="MetI-like"/>
    <property type="match status" value="1"/>
</dbReference>
<keyword evidence="4" id="KW-1003">Cell membrane</keyword>
<dbReference type="Gene3D" id="1.10.3720.10">
    <property type="entry name" value="MetI-like"/>
    <property type="match status" value="1"/>
</dbReference>
<dbReference type="PANTHER" id="PTHR42929">
    <property type="entry name" value="INNER MEMBRANE ABC TRANSPORTER PERMEASE PROTEIN YDCU-RELATED-RELATED"/>
    <property type="match status" value="1"/>
</dbReference>
<feature type="transmembrane region" description="Helical" evidence="8">
    <location>
        <begin position="216"/>
        <end position="244"/>
    </location>
</feature>
<dbReference type="PANTHER" id="PTHR42929:SF1">
    <property type="entry name" value="INNER MEMBRANE ABC TRANSPORTER PERMEASE PROTEIN YDCU-RELATED"/>
    <property type="match status" value="1"/>
</dbReference>
<feature type="transmembrane region" description="Helical" evidence="8">
    <location>
        <begin position="12"/>
        <end position="37"/>
    </location>
</feature>
<evidence type="ECO:0000256" key="2">
    <source>
        <dbReference type="ARBA" id="ARBA00007069"/>
    </source>
</evidence>
<comment type="subcellular location">
    <subcellularLocation>
        <location evidence="1 8">Cell membrane</location>
        <topology evidence="1 8">Multi-pass membrane protein</topology>
    </subcellularLocation>
</comment>
<evidence type="ECO:0000256" key="8">
    <source>
        <dbReference type="RuleBase" id="RU363032"/>
    </source>
</evidence>
<evidence type="ECO:0000256" key="3">
    <source>
        <dbReference type="ARBA" id="ARBA00022448"/>
    </source>
</evidence>
<organism evidence="10 11">
    <name type="scientific">Stella humosa</name>
    <dbReference type="NCBI Taxonomy" id="94"/>
    <lineage>
        <taxon>Bacteria</taxon>
        <taxon>Pseudomonadati</taxon>
        <taxon>Pseudomonadota</taxon>
        <taxon>Alphaproteobacteria</taxon>
        <taxon>Rhodospirillales</taxon>
        <taxon>Stellaceae</taxon>
        <taxon>Stella</taxon>
    </lineage>
</organism>
<comment type="similarity">
    <text evidence="2">Belongs to the binding-protein-dependent transport system permease family. CysTW subfamily.</text>
</comment>
<evidence type="ECO:0000313" key="10">
    <source>
        <dbReference type="EMBL" id="ROP83513.1"/>
    </source>
</evidence>
<proteinExistence type="inferred from homology"/>
<dbReference type="Proteomes" id="UP000278222">
    <property type="component" value="Unassembled WGS sequence"/>
</dbReference>
<feature type="transmembrane region" description="Helical" evidence="8">
    <location>
        <begin position="163"/>
        <end position="187"/>
    </location>
</feature>
<evidence type="ECO:0000259" key="9">
    <source>
        <dbReference type="PROSITE" id="PS50928"/>
    </source>
</evidence>
<evidence type="ECO:0000256" key="6">
    <source>
        <dbReference type="ARBA" id="ARBA00022989"/>
    </source>
</evidence>
<protein>
    <submittedName>
        <fullName evidence="10">Putative spermidine/putrescine transport system permease protein</fullName>
    </submittedName>
</protein>
<dbReference type="InterPro" id="IPR000515">
    <property type="entry name" value="MetI-like"/>
</dbReference>
<dbReference type="RefSeq" id="WP_123693158.1">
    <property type="nucleotide sequence ID" value="NZ_AP019700.1"/>
</dbReference>
<comment type="caution">
    <text evidence="10">The sequence shown here is derived from an EMBL/GenBank/DDBJ whole genome shotgun (WGS) entry which is preliminary data.</text>
</comment>
<keyword evidence="5 8" id="KW-0812">Transmembrane</keyword>
<sequence>MVTVRKLLRRNGDLLMVAPLALFLGTMVLVPLVIAVLSSVGLTTVAPGLTGQFTLQGFRDFFDPSKPSLASLWFTFKVTAVTTVVSTGLGLALALFMRFRGIELGMVFSFLVKIPLFMPYLVTAFVFWVLLYPKGYIGILVHKLLVDYLGLVEQAPSLVSDPLGIGIIVCGSWMRFPYAFVIIHGLLQMIDPSYEEAARTLGARTGRIIRRVYLPLVGYGILSVALLNFLALFIAFAIPFVLGASWPQFLSVFIYVNAKDQGNWLAGYTTAVIYIVIALVIAWFYTRALQQAKARA</sequence>
<dbReference type="GO" id="GO:0055085">
    <property type="term" value="P:transmembrane transport"/>
    <property type="evidence" value="ECO:0007669"/>
    <property type="project" value="InterPro"/>
</dbReference>
<dbReference type="InterPro" id="IPR035906">
    <property type="entry name" value="MetI-like_sf"/>
</dbReference>
<keyword evidence="11" id="KW-1185">Reference proteome</keyword>
<feature type="transmembrane region" description="Helical" evidence="8">
    <location>
        <begin position="264"/>
        <end position="285"/>
    </location>
</feature>
<evidence type="ECO:0000256" key="5">
    <source>
        <dbReference type="ARBA" id="ARBA00022692"/>
    </source>
</evidence>
<dbReference type="Pfam" id="PF00528">
    <property type="entry name" value="BPD_transp_1"/>
    <property type="match status" value="1"/>
</dbReference>
<evidence type="ECO:0000256" key="1">
    <source>
        <dbReference type="ARBA" id="ARBA00004651"/>
    </source>
</evidence>
<evidence type="ECO:0000256" key="4">
    <source>
        <dbReference type="ARBA" id="ARBA00022475"/>
    </source>
</evidence>
<evidence type="ECO:0000256" key="7">
    <source>
        <dbReference type="ARBA" id="ARBA00023136"/>
    </source>
</evidence>
<gene>
    <name evidence="10" type="ORF">EDC65_4161</name>
</gene>
<keyword evidence="3 8" id="KW-0813">Transport</keyword>
<keyword evidence="7 8" id="KW-0472">Membrane</keyword>